<reference evidence="1" key="1">
    <citation type="submission" date="2009-01" db="EMBL/GenBank/DDBJ databases">
        <title>Complete sequence of chromosome 3 of Burkholderia sp. 383.</title>
        <authorList>
            <consortium name="US DOE Joint Genome Institute"/>
            <person name="Copeland A."/>
            <person name="Lucas S."/>
            <person name="Lapidus A."/>
            <person name="Barry K."/>
            <person name="Detter J.C."/>
            <person name="Glavina T."/>
            <person name="Hammon N."/>
            <person name="Israni S."/>
            <person name="Pitluck S."/>
            <person name="Chain P."/>
            <person name="Malfatti S."/>
            <person name="Shin M."/>
            <person name="Vergez L."/>
            <person name="Schmutz J."/>
            <person name="Larimer F."/>
            <person name="Land M."/>
            <person name="Kyrpides N."/>
            <person name="Lykidis A."/>
            <person name="Richardson P."/>
        </authorList>
    </citation>
    <scope>NUCLEOTIDE SEQUENCE</scope>
    <source>
        <strain evidence="1">383</strain>
    </source>
</reference>
<dbReference type="PATRIC" id="fig|482957.22.peg.7277"/>
<evidence type="ECO:0000313" key="1">
    <source>
        <dbReference type="EMBL" id="ABB05802.1"/>
    </source>
</evidence>
<organism evidence="1 2">
    <name type="scientific">Burkholderia lata (strain ATCC 17760 / DSM 23089 / LMG 22485 / NCIMB 9086 / R18194 / 383)</name>
    <dbReference type="NCBI Taxonomy" id="482957"/>
    <lineage>
        <taxon>Bacteria</taxon>
        <taxon>Pseudomonadati</taxon>
        <taxon>Pseudomonadota</taxon>
        <taxon>Betaproteobacteria</taxon>
        <taxon>Burkholderiales</taxon>
        <taxon>Burkholderiaceae</taxon>
        <taxon>Burkholderia</taxon>
        <taxon>Burkholderia cepacia complex</taxon>
    </lineage>
</organism>
<name>Q39P14_BURL3</name>
<evidence type="ECO:0000313" key="2">
    <source>
        <dbReference type="Proteomes" id="UP000002705"/>
    </source>
</evidence>
<keyword evidence="2" id="KW-1185">Reference proteome</keyword>
<dbReference type="Proteomes" id="UP000002705">
    <property type="component" value="Chromosome 3"/>
</dbReference>
<dbReference type="KEGG" id="bur:Bcep18194_C6755"/>
<dbReference type="AlphaFoldDB" id="Q39P14"/>
<gene>
    <name evidence="1" type="ordered locus">Bcep18194_C6755</name>
</gene>
<protein>
    <submittedName>
        <fullName evidence="1">Uncharacterized protein</fullName>
    </submittedName>
</protein>
<sequence>MSGSCDEGMPGRRAAGVVAAFRMSDLWFASTPRRTFRQSLHRPMPVAAGDARLLSQARVGDLPARTASVSNVEVLSAYSKRGASSIFGTPYMNARPTLLNGCARSMPRRLHRGARTPCPPSSSSSLARLSTRHCGFRCASIPACPGWRWRPSSS</sequence>
<dbReference type="HOGENOM" id="CLU_1700914_0_0_4"/>
<proteinExistence type="predicted"/>
<accession>Q39P14</accession>
<dbReference type="EMBL" id="CP000150">
    <property type="protein sequence ID" value="ABB05802.1"/>
    <property type="molecule type" value="Genomic_DNA"/>
</dbReference>